<evidence type="ECO:0000313" key="3">
    <source>
        <dbReference type="Proteomes" id="UP001303373"/>
    </source>
</evidence>
<keyword evidence="1" id="KW-0812">Transmembrane</keyword>
<keyword evidence="1" id="KW-0472">Membrane</keyword>
<keyword evidence="3" id="KW-1185">Reference proteome</keyword>
<keyword evidence="1" id="KW-1133">Transmembrane helix</keyword>
<evidence type="ECO:0000256" key="1">
    <source>
        <dbReference type="SAM" id="Phobius"/>
    </source>
</evidence>
<evidence type="ECO:0000313" key="2">
    <source>
        <dbReference type="EMBL" id="WPH02990.1"/>
    </source>
</evidence>
<feature type="transmembrane region" description="Helical" evidence="1">
    <location>
        <begin position="12"/>
        <end position="34"/>
    </location>
</feature>
<dbReference type="EMBL" id="CP138588">
    <property type="protein sequence ID" value="WPH02990.1"/>
    <property type="molecule type" value="Genomic_DNA"/>
</dbReference>
<protein>
    <submittedName>
        <fullName evidence="2">Glucose n-acetyltransferase 1</fullName>
    </submittedName>
</protein>
<proteinExistence type="predicted"/>
<gene>
    <name evidence="2" type="ORF">R9X50_00586200</name>
</gene>
<reference evidence="2 3" key="1">
    <citation type="submission" date="2023-11" db="EMBL/GenBank/DDBJ databases">
        <title>An acidophilic fungus is an integral part of prey digestion in a carnivorous sundew plant.</title>
        <authorList>
            <person name="Tsai I.J."/>
        </authorList>
    </citation>
    <scope>NUCLEOTIDE SEQUENCE [LARGE SCALE GENOMIC DNA]</scope>
    <source>
        <strain evidence="2">169a</strain>
    </source>
</reference>
<name>A0AAQ3M8T7_9PEZI</name>
<sequence length="383" mass="42552">MKRLLLTQSQVSVALSSVIVFAFTLALFLSGYVLQQRTVTGLQNTLKPRIPKAPSSLSVPVAEDTVKLQHSRFFQGNGKVAYARKAEALNVGASVDWKRLAHVQIARNHHDVCNAVMVLAELHKQKSPARRILLFPISWAGSKINTGKGEVSDPFMDSTLRLMRLAARRYGVELHPIAPITKRTTRLGEEEDVFSLASAFALNALDRVLFIEAPGMLLDAAPLDSVLAFTEKVPFATLQDNDESSELHPEDLMLFQPSGTMHTELVSRLLEIPAYNDTLLSTVFDRPLLLASDGSSNSALVRSIGSLHAVEDSFNKTEFLSNLAYLRFSDPKLPGPEYDVPWAQRLAARPKNNDADWTWTKMRGEFGLKRMEICGLDLETWLP</sequence>
<dbReference type="AlphaFoldDB" id="A0AAQ3M8T7"/>
<organism evidence="2 3">
    <name type="scientific">Acrodontium crateriforme</name>
    <dbReference type="NCBI Taxonomy" id="150365"/>
    <lineage>
        <taxon>Eukaryota</taxon>
        <taxon>Fungi</taxon>
        <taxon>Dikarya</taxon>
        <taxon>Ascomycota</taxon>
        <taxon>Pezizomycotina</taxon>
        <taxon>Dothideomycetes</taxon>
        <taxon>Dothideomycetidae</taxon>
        <taxon>Mycosphaerellales</taxon>
        <taxon>Teratosphaeriaceae</taxon>
        <taxon>Acrodontium</taxon>
    </lineage>
</organism>
<accession>A0AAQ3M8T7</accession>
<dbReference type="Proteomes" id="UP001303373">
    <property type="component" value="Chromosome 9"/>
</dbReference>